<protein>
    <submittedName>
        <fullName evidence="2">Uncharacterized protein</fullName>
    </submittedName>
</protein>
<dbReference type="Proteomes" id="UP000305238">
    <property type="component" value="Unassembled WGS sequence"/>
</dbReference>
<keyword evidence="3" id="KW-1185">Reference proteome</keyword>
<accession>A0A5S4GNN0</accession>
<name>A0A5S4GNN0_9ACTN</name>
<dbReference type="AlphaFoldDB" id="A0A5S4GNN0"/>
<evidence type="ECO:0000256" key="1">
    <source>
        <dbReference type="SAM" id="MobiDB-lite"/>
    </source>
</evidence>
<evidence type="ECO:0000313" key="3">
    <source>
        <dbReference type="Proteomes" id="UP000305238"/>
    </source>
</evidence>
<comment type="caution">
    <text evidence="2">The sequence shown here is derived from an EMBL/GenBank/DDBJ whole genome shotgun (WGS) entry which is preliminary data.</text>
</comment>
<feature type="region of interest" description="Disordered" evidence="1">
    <location>
        <begin position="1"/>
        <end position="39"/>
    </location>
</feature>
<sequence>MPAPYLDVKSPSGVSRTAGPPGLGRAADGTRRPGVPRLSARTSSEWALVLGPGGPVETAWLLGLAAALPAREH</sequence>
<gene>
    <name evidence="2" type="ORF">ETD96_25080</name>
</gene>
<evidence type="ECO:0000313" key="2">
    <source>
        <dbReference type="EMBL" id="TMR34503.1"/>
    </source>
</evidence>
<organism evidence="2 3">
    <name type="scientific">Actinomadura geliboluensis</name>
    <dbReference type="NCBI Taxonomy" id="882440"/>
    <lineage>
        <taxon>Bacteria</taxon>
        <taxon>Bacillati</taxon>
        <taxon>Actinomycetota</taxon>
        <taxon>Actinomycetes</taxon>
        <taxon>Streptosporangiales</taxon>
        <taxon>Thermomonosporaceae</taxon>
        <taxon>Actinomadura</taxon>
    </lineage>
</organism>
<dbReference type="RefSeq" id="WP_138638933.1">
    <property type="nucleotide sequence ID" value="NZ_VCKZ01000203.1"/>
</dbReference>
<reference evidence="2 3" key="1">
    <citation type="submission" date="2019-05" db="EMBL/GenBank/DDBJ databases">
        <title>Draft genome sequence of Actinomadura geliboluensis A8036.</title>
        <authorList>
            <person name="Saricaoglu S."/>
            <person name="Isik K."/>
        </authorList>
    </citation>
    <scope>NUCLEOTIDE SEQUENCE [LARGE SCALE GENOMIC DNA]</scope>
    <source>
        <strain evidence="2 3">A8036</strain>
    </source>
</reference>
<proteinExistence type="predicted"/>
<dbReference type="EMBL" id="VCKZ01000203">
    <property type="protein sequence ID" value="TMR34503.1"/>
    <property type="molecule type" value="Genomic_DNA"/>
</dbReference>